<sequence length="116" mass="13509">MKKLILSAIVAATAMTASAASATQAWIGNNHLNARSGPGVQYHKLGVFKPCTPVHVVKFTRDYYGNPTWYKVYFNHNYYWVKADYVQGHACHWTPKKQHWGHKKQHWGQKNHYYNY</sequence>
<accession>A0A0B3S105</accession>
<feature type="chain" id="PRO_5002098009" description="SH3b domain-containing protein" evidence="1">
    <location>
        <begin position="20"/>
        <end position="116"/>
    </location>
</feature>
<dbReference type="STRING" id="561184.SAMN05216376_101613"/>
<evidence type="ECO:0000256" key="1">
    <source>
        <dbReference type="SAM" id="SignalP"/>
    </source>
</evidence>
<evidence type="ECO:0000313" key="3">
    <source>
        <dbReference type="EMBL" id="KHQ53982.1"/>
    </source>
</evidence>
<dbReference type="Gene3D" id="2.30.30.40">
    <property type="entry name" value="SH3 Domains"/>
    <property type="match status" value="1"/>
</dbReference>
<reference evidence="3 4" key="1">
    <citation type="submission" date="2014-10" db="EMBL/GenBank/DDBJ databases">
        <title>Genome sequence of Ponticoccus sp. strain UMTAT08 isolated from clonal culture of toxic dinoflagellate Alexandrium tamiyavanichii.</title>
        <authorList>
            <person name="Gan H.Y."/>
            <person name="Muhd D.-D."/>
            <person name="Mohd Noor M.E."/>
            <person name="Yeong Y.S."/>
            <person name="Usup G."/>
        </authorList>
    </citation>
    <scope>NUCLEOTIDE SEQUENCE [LARGE SCALE GENOMIC DNA]</scope>
    <source>
        <strain evidence="3 4">UMTAT08</strain>
    </source>
</reference>
<proteinExistence type="predicted"/>
<dbReference type="EMBL" id="JSUQ01000004">
    <property type="protein sequence ID" value="KHQ53982.1"/>
    <property type="molecule type" value="Genomic_DNA"/>
</dbReference>
<keyword evidence="1" id="KW-0732">Signal</keyword>
<keyword evidence="4" id="KW-1185">Reference proteome</keyword>
<dbReference type="RefSeq" id="WP_043138617.1">
    <property type="nucleotide sequence ID" value="NZ_JSUQ01000004.1"/>
</dbReference>
<protein>
    <recommendedName>
        <fullName evidence="2">SH3b domain-containing protein</fullName>
    </recommendedName>
</protein>
<dbReference type="Proteomes" id="UP000030960">
    <property type="component" value="Unassembled WGS sequence"/>
</dbReference>
<feature type="signal peptide" evidence="1">
    <location>
        <begin position="1"/>
        <end position="19"/>
    </location>
</feature>
<dbReference type="PATRIC" id="fig|1515334.3.peg.1213"/>
<organism evidence="3 4">
    <name type="scientific">Mameliella alba</name>
    <dbReference type="NCBI Taxonomy" id="561184"/>
    <lineage>
        <taxon>Bacteria</taxon>
        <taxon>Pseudomonadati</taxon>
        <taxon>Pseudomonadota</taxon>
        <taxon>Alphaproteobacteria</taxon>
        <taxon>Rhodobacterales</taxon>
        <taxon>Roseobacteraceae</taxon>
        <taxon>Mameliella</taxon>
    </lineage>
</organism>
<gene>
    <name evidence="3" type="ORF">OA50_01210</name>
</gene>
<name>A0A0B3S105_9RHOB</name>
<dbReference type="InterPro" id="IPR003646">
    <property type="entry name" value="SH3-like_bac-type"/>
</dbReference>
<feature type="domain" description="SH3b" evidence="2">
    <location>
        <begin position="32"/>
        <end position="87"/>
    </location>
</feature>
<evidence type="ECO:0000259" key="2">
    <source>
        <dbReference type="Pfam" id="PF08239"/>
    </source>
</evidence>
<dbReference type="Pfam" id="PF08239">
    <property type="entry name" value="SH3_3"/>
    <property type="match status" value="1"/>
</dbReference>
<comment type="caution">
    <text evidence="3">The sequence shown here is derived from an EMBL/GenBank/DDBJ whole genome shotgun (WGS) entry which is preliminary data.</text>
</comment>
<evidence type="ECO:0000313" key="4">
    <source>
        <dbReference type="Proteomes" id="UP000030960"/>
    </source>
</evidence>
<dbReference type="AlphaFoldDB" id="A0A0B3S105"/>